<dbReference type="EMBL" id="CP007775">
    <property type="protein sequence ID" value="AJD01034.1"/>
    <property type="molecule type" value="Genomic_DNA"/>
</dbReference>
<proteinExistence type="predicted"/>
<evidence type="ECO:0008006" key="4">
    <source>
        <dbReference type="Google" id="ProtNLM"/>
    </source>
</evidence>
<feature type="chain" id="PRO_5002037732" description="DUF1104 domain-containing protein" evidence="1">
    <location>
        <begin position="21"/>
        <end position="139"/>
    </location>
</feature>
<organism evidence="2 3">
    <name type="scientific">Campylobacter lari NCTC 11845</name>
    <dbReference type="NCBI Taxonomy" id="1388749"/>
    <lineage>
        <taxon>Bacteria</taxon>
        <taxon>Pseudomonadati</taxon>
        <taxon>Campylobacterota</taxon>
        <taxon>Epsilonproteobacteria</taxon>
        <taxon>Campylobacterales</taxon>
        <taxon>Campylobacteraceae</taxon>
        <taxon>Campylobacter</taxon>
    </lineage>
</organism>
<dbReference type="Pfam" id="PF06518">
    <property type="entry name" value="DUF1104"/>
    <property type="match status" value="1"/>
</dbReference>
<protein>
    <recommendedName>
        <fullName evidence="4">DUF1104 domain-containing protein</fullName>
    </recommendedName>
</protein>
<dbReference type="InterPro" id="IPR038310">
    <property type="entry name" value="DUF1104_sf"/>
</dbReference>
<keyword evidence="1" id="KW-0732">Signal</keyword>
<feature type="signal peptide" evidence="1">
    <location>
        <begin position="1"/>
        <end position="20"/>
    </location>
</feature>
<dbReference type="KEGG" id="cln:UPTC3659_0145"/>
<dbReference type="Gene3D" id="1.20.120.1430">
    <property type="entry name" value="HP0721 helical bundle"/>
    <property type="match status" value="1"/>
</dbReference>
<evidence type="ECO:0000313" key="2">
    <source>
        <dbReference type="EMBL" id="AJD01034.1"/>
    </source>
</evidence>
<name>A0A0A8HSX4_CAMLA</name>
<gene>
    <name evidence="2" type="ORF">UPTC3659_0145</name>
</gene>
<accession>A0A0A8HSX4</accession>
<dbReference type="RefSeq" id="WP_039625123.1">
    <property type="nucleotide sequence ID" value="NZ_CP007775.1"/>
</dbReference>
<dbReference type="HOGENOM" id="CLU_144720_0_0_7"/>
<dbReference type="Proteomes" id="UP000031130">
    <property type="component" value="Chromosome"/>
</dbReference>
<dbReference type="OrthoDB" id="5328408at2"/>
<dbReference type="InterPro" id="IPR009488">
    <property type="entry name" value="DUF1104"/>
</dbReference>
<evidence type="ECO:0000313" key="3">
    <source>
        <dbReference type="Proteomes" id="UP000031130"/>
    </source>
</evidence>
<evidence type="ECO:0000256" key="1">
    <source>
        <dbReference type="SAM" id="SignalP"/>
    </source>
</evidence>
<sequence>MKKTVSLFIVSSLVATLALSADFSKKSNDEILNLAKSVTAQDQAGLMIEMRKRMNEMKYNDAQEYHYQFRNNLRQNISKLSPEERIQRRAIVQQNMQDITDKMNGKEIRELNLHHRGYSKGMHHRNYHFQTQPYDCPMR</sequence>
<reference evidence="2 3" key="1">
    <citation type="journal article" date="2014" name="Genome Biol. Evol.">
        <title>Comparative Genomics of the Campylobacter lari Group.</title>
        <authorList>
            <person name="Miller W.G."/>
            <person name="Yee E."/>
            <person name="Chapman M.H."/>
            <person name="Smith T.P."/>
            <person name="Bono J.L."/>
            <person name="Huynh S."/>
            <person name="Parker C.T."/>
            <person name="Vandamme P."/>
            <person name="Luong K."/>
            <person name="Korlach J."/>
        </authorList>
    </citation>
    <scope>NUCLEOTIDE SEQUENCE [LARGE SCALE GENOMIC DNA]</scope>
    <source>
        <strain evidence="3">RM3659</strain>
    </source>
</reference>
<dbReference type="AlphaFoldDB" id="A0A0A8HSX4"/>